<proteinExistence type="predicted"/>
<protein>
    <submittedName>
        <fullName evidence="1">Uncharacterized protein</fullName>
    </submittedName>
</protein>
<comment type="caution">
    <text evidence="1">The sequence shown here is derived from an EMBL/GenBank/DDBJ whole genome shotgun (WGS) entry which is preliminary data.</text>
</comment>
<dbReference type="EMBL" id="LATX01001505">
    <property type="protein sequence ID" value="KTB41154.1"/>
    <property type="molecule type" value="Genomic_DNA"/>
</dbReference>
<gene>
    <name evidence="1" type="ORF">WG66_6269</name>
</gene>
<evidence type="ECO:0000313" key="1">
    <source>
        <dbReference type="EMBL" id="KTB41154.1"/>
    </source>
</evidence>
<accession>A0A0W0FXT5</accession>
<reference evidence="1 2" key="1">
    <citation type="submission" date="2015-12" db="EMBL/GenBank/DDBJ databases">
        <title>Draft genome sequence of Moniliophthora roreri, the causal agent of frosty pod rot of cacao.</title>
        <authorList>
            <person name="Aime M.C."/>
            <person name="Diaz-Valderrama J.R."/>
            <person name="Kijpornyongpan T."/>
            <person name="Phillips-Mora W."/>
        </authorList>
    </citation>
    <scope>NUCLEOTIDE SEQUENCE [LARGE SCALE GENOMIC DNA]</scope>
    <source>
        <strain evidence="1 2">MCA 2952</strain>
    </source>
</reference>
<name>A0A0W0FXT5_MONRR</name>
<organism evidence="1 2">
    <name type="scientific">Moniliophthora roreri</name>
    <name type="common">Frosty pod rot fungus</name>
    <name type="synonym">Monilia roreri</name>
    <dbReference type="NCBI Taxonomy" id="221103"/>
    <lineage>
        <taxon>Eukaryota</taxon>
        <taxon>Fungi</taxon>
        <taxon>Dikarya</taxon>
        <taxon>Basidiomycota</taxon>
        <taxon>Agaricomycotina</taxon>
        <taxon>Agaricomycetes</taxon>
        <taxon>Agaricomycetidae</taxon>
        <taxon>Agaricales</taxon>
        <taxon>Marasmiineae</taxon>
        <taxon>Marasmiaceae</taxon>
        <taxon>Moniliophthora</taxon>
    </lineage>
</organism>
<sequence length="14" mass="1524">MISFPCIVSSSHCI</sequence>
<dbReference type="Proteomes" id="UP000054988">
    <property type="component" value="Unassembled WGS sequence"/>
</dbReference>
<evidence type="ECO:0000313" key="2">
    <source>
        <dbReference type="Proteomes" id="UP000054988"/>
    </source>
</evidence>